<dbReference type="RefSeq" id="XP_069209333.1">
    <property type="nucleotide sequence ID" value="XM_069351915.1"/>
</dbReference>
<sequence length="192" mass="20753">MLPKVLLAAFALAASAYASVEERQDQPTEIHPNTRPGKGFDAPHADLEDLYSVLAGAAPEFADSVPVSRRRTDVELMERAGCQARCFNRYCVPVGSQCCSAETYCGPGYVCNKYRKGQIGCCKRGDRVCTESGSCLPAGYRCCGNGVMPEGAKCCGNGWCSSGQWCTNDGRCGWRRKGRDLFEAMSPNTLHG</sequence>
<evidence type="ECO:0000256" key="1">
    <source>
        <dbReference type="SAM" id="SignalP"/>
    </source>
</evidence>
<proteinExistence type="predicted"/>
<comment type="caution">
    <text evidence="2">The sequence shown here is derived from an EMBL/GenBank/DDBJ whole genome shotgun (WGS) entry which is preliminary data.</text>
</comment>
<protein>
    <recommendedName>
        <fullName evidence="4">Granulins domain-containing protein</fullName>
    </recommendedName>
</protein>
<feature type="chain" id="PRO_5047129100" description="Granulins domain-containing protein" evidence="1">
    <location>
        <begin position="19"/>
        <end position="192"/>
    </location>
</feature>
<name>A0ABR3Q3T2_9TREE</name>
<reference evidence="2 3" key="1">
    <citation type="submission" date="2023-08" db="EMBL/GenBank/DDBJ databases">
        <title>Annotated Genome Sequence of Vanrija albida AlHP1.</title>
        <authorList>
            <person name="Herzog R."/>
        </authorList>
    </citation>
    <scope>NUCLEOTIDE SEQUENCE [LARGE SCALE GENOMIC DNA]</scope>
    <source>
        <strain evidence="2 3">AlHP1</strain>
    </source>
</reference>
<dbReference type="GeneID" id="95984415"/>
<feature type="signal peptide" evidence="1">
    <location>
        <begin position="1"/>
        <end position="18"/>
    </location>
</feature>
<accession>A0ABR3Q3T2</accession>
<evidence type="ECO:0000313" key="3">
    <source>
        <dbReference type="Proteomes" id="UP001565368"/>
    </source>
</evidence>
<gene>
    <name evidence="2" type="ORF">Q8F55_003372</name>
</gene>
<evidence type="ECO:0000313" key="2">
    <source>
        <dbReference type="EMBL" id="KAL1409389.1"/>
    </source>
</evidence>
<evidence type="ECO:0008006" key="4">
    <source>
        <dbReference type="Google" id="ProtNLM"/>
    </source>
</evidence>
<dbReference type="EMBL" id="JBBXJM010000003">
    <property type="protein sequence ID" value="KAL1409389.1"/>
    <property type="molecule type" value="Genomic_DNA"/>
</dbReference>
<keyword evidence="3" id="KW-1185">Reference proteome</keyword>
<organism evidence="2 3">
    <name type="scientific">Vanrija albida</name>
    <dbReference type="NCBI Taxonomy" id="181172"/>
    <lineage>
        <taxon>Eukaryota</taxon>
        <taxon>Fungi</taxon>
        <taxon>Dikarya</taxon>
        <taxon>Basidiomycota</taxon>
        <taxon>Agaricomycotina</taxon>
        <taxon>Tremellomycetes</taxon>
        <taxon>Trichosporonales</taxon>
        <taxon>Trichosporonaceae</taxon>
        <taxon>Vanrija</taxon>
    </lineage>
</organism>
<dbReference type="Proteomes" id="UP001565368">
    <property type="component" value="Unassembled WGS sequence"/>
</dbReference>
<keyword evidence="1" id="KW-0732">Signal</keyword>